<dbReference type="PANTHER" id="PTHR10655:SF17">
    <property type="entry name" value="LYSOPHOSPHOLIPASE-LIKE PROTEIN 1"/>
    <property type="match status" value="1"/>
</dbReference>
<dbReference type="InterPro" id="IPR029058">
    <property type="entry name" value="AB_hydrolase_fold"/>
</dbReference>
<comment type="catalytic activity">
    <reaction evidence="9">
        <text>S-hexadecanoyl-L-cysteinyl-[protein] + H2O = L-cysteinyl-[protein] + hexadecanoate + H(+)</text>
        <dbReference type="Rhea" id="RHEA:19233"/>
        <dbReference type="Rhea" id="RHEA-COMP:10131"/>
        <dbReference type="Rhea" id="RHEA-COMP:11032"/>
        <dbReference type="ChEBI" id="CHEBI:7896"/>
        <dbReference type="ChEBI" id="CHEBI:15377"/>
        <dbReference type="ChEBI" id="CHEBI:15378"/>
        <dbReference type="ChEBI" id="CHEBI:29950"/>
        <dbReference type="ChEBI" id="CHEBI:74151"/>
        <dbReference type="EC" id="3.1.2.22"/>
    </reaction>
</comment>
<evidence type="ECO:0000256" key="7">
    <source>
        <dbReference type="ARBA" id="ARBA00029392"/>
    </source>
</evidence>
<comment type="similarity">
    <text evidence="1">Belongs to the AB hydrolase superfamily. AB hydrolase 2 family.</text>
</comment>
<dbReference type="GO" id="GO:0052689">
    <property type="term" value="F:carboxylic ester hydrolase activity"/>
    <property type="evidence" value="ECO:0007669"/>
    <property type="project" value="UniProtKB-KW"/>
</dbReference>
<organism evidence="11 12">
    <name type="scientific">Microbotryum silenes-dioicae</name>
    <dbReference type="NCBI Taxonomy" id="796604"/>
    <lineage>
        <taxon>Eukaryota</taxon>
        <taxon>Fungi</taxon>
        <taxon>Dikarya</taxon>
        <taxon>Basidiomycota</taxon>
        <taxon>Pucciniomycotina</taxon>
        <taxon>Microbotryomycetes</taxon>
        <taxon>Microbotryales</taxon>
        <taxon>Microbotryaceae</taxon>
        <taxon>Microbotryum</taxon>
    </lineage>
</organism>
<dbReference type="SUPFAM" id="SSF53474">
    <property type="entry name" value="alpha/beta-Hydrolases"/>
    <property type="match status" value="1"/>
</dbReference>
<evidence type="ECO:0000256" key="8">
    <source>
        <dbReference type="ARBA" id="ARBA00031195"/>
    </source>
</evidence>
<dbReference type="GO" id="GO:0006631">
    <property type="term" value="P:fatty acid metabolic process"/>
    <property type="evidence" value="ECO:0007669"/>
    <property type="project" value="UniProtKB-KW"/>
</dbReference>
<dbReference type="EMBL" id="FQNC01000041">
    <property type="protein sequence ID" value="SGY28928.1"/>
    <property type="molecule type" value="Genomic_DNA"/>
</dbReference>
<dbReference type="Pfam" id="PF02230">
    <property type="entry name" value="Abhydrolase_2"/>
    <property type="match status" value="1"/>
</dbReference>
<evidence type="ECO:0000256" key="9">
    <source>
        <dbReference type="ARBA" id="ARBA00047337"/>
    </source>
</evidence>
<evidence type="ECO:0000313" key="11">
    <source>
        <dbReference type="EMBL" id="SGY28928.1"/>
    </source>
</evidence>
<keyword evidence="6" id="KW-0443">Lipid metabolism</keyword>
<evidence type="ECO:0000256" key="4">
    <source>
        <dbReference type="ARBA" id="ARBA00022487"/>
    </source>
</evidence>
<keyword evidence="4" id="KW-0719">Serine esterase</keyword>
<evidence type="ECO:0000256" key="5">
    <source>
        <dbReference type="ARBA" id="ARBA00022801"/>
    </source>
</evidence>
<dbReference type="Gene3D" id="3.40.50.1820">
    <property type="entry name" value="alpha/beta hydrolase"/>
    <property type="match status" value="1"/>
</dbReference>
<dbReference type="STRING" id="796604.A0A2X0MSD5"/>
<sequence>MVLRVEQGLKQHSRDMNIRELLGDQFPTTRWVMPQAHNRRVTVFGRQLIPAGFNIRAFPFNYATDQDDKAKYESAREANAVITHERVELIRALRARGALSSEESSVLGARGRRSAPQMRKLVLGEFGTLAEKEWANQRILLGGFSQGGVMALLTGLTNRDPLGGVFVLSRFLPMRDILPQVSSSIEHREGYLSSVLMSRGDVLCSYYSTPEIYTRRTCQCFVVSAGDSYMPFEDATASVALLRSKEPNGVGEGGVGLHHLQCLAYPNLDHAWFSGEVIDLAIWMSKVLQTYK</sequence>
<reference evidence="11 12" key="1">
    <citation type="submission" date="2016-11" db="EMBL/GenBank/DDBJ databases">
        <authorList>
            <person name="Jaros S."/>
            <person name="Januszkiewicz K."/>
            <person name="Wedrychowicz H."/>
        </authorList>
    </citation>
    <scope>NUCLEOTIDE SEQUENCE [LARGE SCALE GENOMIC DNA]</scope>
</reference>
<dbReference type="PANTHER" id="PTHR10655">
    <property type="entry name" value="LYSOPHOSPHOLIPASE-RELATED"/>
    <property type="match status" value="1"/>
</dbReference>
<comment type="function">
    <text evidence="7">Hydrolyzes fatty acids from S-acylated cysteine residues in proteins with a strong preference for palmitoylated G-alpha proteins over other acyl substrates. Mediates the deacylation of G-alpha proteins such as GPA1 in vivo, but has weak or no activity toward palmitoylated Ras proteins. Has weak lysophospholipase activity in vitro; however such activity may not exist in vivo.</text>
</comment>
<evidence type="ECO:0000256" key="1">
    <source>
        <dbReference type="ARBA" id="ARBA00006499"/>
    </source>
</evidence>
<evidence type="ECO:0000256" key="3">
    <source>
        <dbReference type="ARBA" id="ARBA00014923"/>
    </source>
</evidence>
<evidence type="ECO:0000259" key="10">
    <source>
        <dbReference type="Pfam" id="PF02230"/>
    </source>
</evidence>
<evidence type="ECO:0000256" key="6">
    <source>
        <dbReference type="ARBA" id="ARBA00022832"/>
    </source>
</evidence>
<feature type="domain" description="Phospholipase/carboxylesterase/thioesterase" evidence="10">
    <location>
        <begin position="113"/>
        <end position="184"/>
    </location>
</feature>
<keyword evidence="5" id="KW-0378">Hydrolase</keyword>
<dbReference type="EC" id="3.1.2.22" evidence="2"/>
<keyword evidence="12" id="KW-1185">Reference proteome</keyword>
<name>A0A2X0MSD5_9BASI</name>
<dbReference type="InterPro" id="IPR050565">
    <property type="entry name" value="LYPA1-2/EST-like"/>
</dbReference>
<protein>
    <recommendedName>
        <fullName evidence="3">Acyl-protein thioesterase 1</fullName>
        <ecNumber evidence="2">3.1.2.22</ecNumber>
    </recommendedName>
    <alternativeName>
        <fullName evidence="8">Palmitoyl-protein hydrolase</fullName>
    </alternativeName>
</protein>
<dbReference type="GO" id="GO:0008474">
    <property type="term" value="F:palmitoyl-(protein) hydrolase activity"/>
    <property type="evidence" value="ECO:0007669"/>
    <property type="project" value="UniProtKB-EC"/>
</dbReference>
<proteinExistence type="inferred from homology"/>
<dbReference type="Proteomes" id="UP000249464">
    <property type="component" value="Unassembled WGS sequence"/>
</dbReference>
<dbReference type="GO" id="GO:0005737">
    <property type="term" value="C:cytoplasm"/>
    <property type="evidence" value="ECO:0007669"/>
    <property type="project" value="TreeGrafter"/>
</dbReference>
<keyword evidence="6" id="KW-0276">Fatty acid metabolism</keyword>
<gene>
    <name evidence="11" type="primary">BQ5605_C002g00987</name>
    <name evidence="11" type="ORF">BQ5605_C002G00987</name>
</gene>
<accession>A0A2X0MSD5</accession>
<evidence type="ECO:0000313" key="12">
    <source>
        <dbReference type="Proteomes" id="UP000249464"/>
    </source>
</evidence>
<evidence type="ECO:0000256" key="2">
    <source>
        <dbReference type="ARBA" id="ARBA00012423"/>
    </source>
</evidence>
<dbReference type="InterPro" id="IPR003140">
    <property type="entry name" value="PLipase/COase/thioEstase"/>
</dbReference>
<dbReference type="AlphaFoldDB" id="A0A2X0MSD5"/>